<dbReference type="InterPro" id="IPR015915">
    <property type="entry name" value="Kelch-typ_b-propeller"/>
</dbReference>
<gene>
    <name evidence="2" type="primary">gb12089</name>
    <name evidence="2" type="ORF">PR202_gb12089</name>
</gene>
<dbReference type="PANTHER" id="PTHR33186">
    <property type="entry name" value="OS10G0136150 PROTEIN-RELATED"/>
    <property type="match status" value="1"/>
</dbReference>
<dbReference type="AlphaFoldDB" id="A0AAV5EPK4"/>
<proteinExistence type="predicted"/>
<dbReference type="PANTHER" id="PTHR33186:SF15">
    <property type="entry name" value="OS06G0249850 PROTEIN"/>
    <property type="match status" value="1"/>
</dbReference>
<dbReference type="InterPro" id="IPR056594">
    <property type="entry name" value="AT5G49610-like_b-prop"/>
</dbReference>
<reference evidence="2" key="2">
    <citation type="submission" date="2021-12" db="EMBL/GenBank/DDBJ databases">
        <title>Resequencing data analysis of finger millet.</title>
        <authorList>
            <person name="Hatakeyama M."/>
            <person name="Aluri S."/>
            <person name="Balachadran M.T."/>
            <person name="Sivarajan S.R."/>
            <person name="Poveda L."/>
            <person name="Shimizu-Inatsugi R."/>
            <person name="Schlapbach R."/>
            <person name="Sreeman S.M."/>
            <person name="Shimizu K.K."/>
        </authorList>
    </citation>
    <scope>NUCLEOTIDE SEQUENCE</scope>
</reference>
<reference evidence="2" key="1">
    <citation type="journal article" date="2018" name="DNA Res.">
        <title>Multiple hybrid de novo genome assembly of finger millet, an orphan allotetraploid crop.</title>
        <authorList>
            <person name="Hatakeyama M."/>
            <person name="Aluri S."/>
            <person name="Balachadran M.T."/>
            <person name="Sivarajan S.R."/>
            <person name="Patrignani A."/>
            <person name="Gruter S."/>
            <person name="Poveda L."/>
            <person name="Shimizu-Inatsugi R."/>
            <person name="Baeten J."/>
            <person name="Francoijs K.J."/>
            <person name="Nataraja K.N."/>
            <person name="Reddy Y.A.N."/>
            <person name="Phadnis S."/>
            <person name="Ravikumar R.L."/>
            <person name="Schlapbach R."/>
            <person name="Sreeman S.M."/>
            <person name="Shimizu K.K."/>
        </authorList>
    </citation>
    <scope>NUCLEOTIDE SEQUENCE</scope>
</reference>
<accession>A0AAV5EPK4</accession>
<keyword evidence="3" id="KW-1185">Reference proteome</keyword>
<evidence type="ECO:0000259" key="1">
    <source>
        <dbReference type="Pfam" id="PF23635"/>
    </source>
</evidence>
<evidence type="ECO:0000313" key="3">
    <source>
        <dbReference type="Proteomes" id="UP001054889"/>
    </source>
</evidence>
<protein>
    <recommendedName>
        <fullName evidence="1">F-box protein AT5G49610-like beta-propeller domain-containing protein</fullName>
    </recommendedName>
</protein>
<sequence length="257" mass="28806">MGKLIASPDRLRYRCRRNQEMHDQQGQRNVRAGFQTILSGLDCGLDNIPRPLYGPVWDLPEPPFPRFYTWKAAVLCDAYGTCDHLNCHGGPFLVAAVEKWKNRVHVYSSETGSWSERTYDDTALTQVKSVPAALVVRNALYFLSYTNSILKYELATRNMSVIQPSPDFIGDRAVLTTVEDGGLGLARLENSRLDLWSMEFDKGLFSIDLKSHQARKVCNMACGEGGIRTIVPYMSFYTPALRMVSTRDRPNGATSGA</sequence>
<dbReference type="SUPFAM" id="SSF117281">
    <property type="entry name" value="Kelch motif"/>
    <property type="match status" value="1"/>
</dbReference>
<dbReference type="EMBL" id="BQKI01000077">
    <property type="protein sequence ID" value="GJN24352.1"/>
    <property type="molecule type" value="Genomic_DNA"/>
</dbReference>
<dbReference type="Pfam" id="PF23635">
    <property type="entry name" value="Beta-prop_AT5G49610-like"/>
    <property type="match status" value="1"/>
</dbReference>
<feature type="domain" description="F-box protein AT5G49610-like beta-propeller" evidence="1">
    <location>
        <begin position="74"/>
        <end position="199"/>
    </location>
</feature>
<name>A0AAV5EPK4_ELECO</name>
<organism evidence="2 3">
    <name type="scientific">Eleusine coracana subsp. coracana</name>
    <dbReference type="NCBI Taxonomy" id="191504"/>
    <lineage>
        <taxon>Eukaryota</taxon>
        <taxon>Viridiplantae</taxon>
        <taxon>Streptophyta</taxon>
        <taxon>Embryophyta</taxon>
        <taxon>Tracheophyta</taxon>
        <taxon>Spermatophyta</taxon>
        <taxon>Magnoliopsida</taxon>
        <taxon>Liliopsida</taxon>
        <taxon>Poales</taxon>
        <taxon>Poaceae</taxon>
        <taxon>PACMAD clade</taxon>
        <taxon>Chloridoideae</taxon>
        <taxon>Cynodonteae</taxon>
        <taxon>Eleusininae</taxon>
        <taxon>Eleusine</taxon>
    </lineage>
</organism>
<evidence type="ECO:0000313" key="2">
    <source>
        <dbReference type="EMBL" id="GJN24352.1"/>
    </source>
</evidence>
<dbReference type="Proteomes" id="UP001054889">
    <property type="component" value="Unassembled WGS sequence"/>
</dbReference>
<comment type="caution">
    <text evidence="2">The sequence shown here is derived from an EMBL/GenBank/DDBJ whole genome shotgun (WGS) entry which is preliminary data.</text>
</comment>